<proteinExistence type="predicted"/>
<dbReference type="GO" id="GO:0043565">
    <property type="term" value="F:sequence-specific DNA binding"/>
    <property type="evidence" value="ECO:0007669"/>
    <property type="project" value="InterPro"/>
</dbReference>
<dbReference type="PATRIC" id="fig|1121098.3.peg.3798"/>
<dbReference type="HOGENOM" id="CLU_135469_1_0_10"/>
<evidence type="ECO:0000313" key="5">
    <source>
        <dbReference type="EMBL" id="EOA52294.1"/>
    </source>
</evidence>
<dbReference type="PANTHER" id="PTHR43280:SF2">
    <property type="entry name" value="HTH-TYPE TRANSCRIPTIONAL REGULATOR EXSA"/>
    <property type="match status" value="1"/>
</dbReference>
<evidence type="ECO:0000256" key="2">
    <source>
        <dbReference type="ARBA" id="ARBA00023125"/>
    </source>
</evidence>
<keyword evidence="6" id="KW-1185">Reference proteome</keyword>
<dbReference type="Pfam" id="PF12833">
    <property type="entry name" value="HTH_18"/>
    <property type="match status" value="1"/>
</dbReference>
<dbReference type="Gene3D" id="1.10.10.60">
    <property type="entry name" value="Homeodomain-like"/>
    <property type="match status" value="2"/>
</dbReference>
<reference evidence="5 6" key="1">
    <citation type="submission" date="2013-04" db="EMBL/GenBank/DDBJ databases">
        <title>The Genome Sequence of Bacteroides massiliensis DSM 17679.</title>
        <authorList>
            <consortium name="The Broad Institute Genomics Platform"/>
            <person name="Earl A."/>
            <person name="Ward D."/>
            <person name="Feldgarden M."/>
            <person name="Gevers D."/>
            <person name="Martens E."/>
            <person name="Fenner L."/>
            <person name="Roux V."/>
            <person name="Mallet M.N."/>
            <person name="Raoult D."/>
            <person name="Walker B."/>
            <person name="Young S."/>
            <person name="Zeng Q."/>
            <person name="Gargeya S."/>
            <person name="Fitzgerald M."/>
            <person name="Haas B."/>
            <person name="Abouelleil A."/>
            <person name="Allen A.W."/>
            <person name="Alvarado L."/>
            <person name="Arachchi H.M."/>
            <person name="Berlin A.M."/>
            <person name="Chapman S.B."/>
            <person name="Gainer-Dewar J."/>
            <person name="Goldberg J."/>
            <person name="Griggs A."/>
            <person name="Gujja S."/>
            <person name="Hansen M."/>
            <person name="Howarth C."/>
            <person name="Imamovic A."/>
            <person name="Ireland A."/>
            <person name="Larimer J."/>
            <person name="McCowan C."/>
            <person name="Murphy C."/>
            <person name="Pearson M."/>
            <person name="Poon T.W."/>
            <person name="Priest M."/>
            <person name="Roberts A."/>
            <person name="Saif S."/>
            <person name="Shea T."/>
            <person name="Sisk P."/>
            <person name="Sykes S."/>
            <person name="Wortman J."/>
            <person name="Nusbaum C."/>
            <person name="Birren B."/>
        </authorList>
    </citation>
    <scope>NUCLEOTIDE SEQUENCE [LARGE SCALE GENOMIC DNA]</scope>
    <source>
        <strain evidence="6">B84634 / Timone 84634 / DSM 17679 / JCM 13223</strain>
    </source>
</reference>
<keyword evidence="3" id="KW-0804">Transcription</keyword>
<evidence type="ECO:0000259" key="4">
    <source>
        <dbReference type="PROSITE" id="PS01124"/>
    </source>
</evidence>
<feature type="domain" description="HTH araC/xylS-type" evidence="4">
    <location>
        <begin position="47"/>
        <end position="152"/>
    </location>
</feature>
<organism evidence="5 6">
    <name type="scientific">Phocaeicola massiliensis B84634 = Timone 84634 = DSM 17679 = JCM 13223</name>
    <dbReference type="NCBI Taxonomy" id="1121098"/>
    <lineage>
        <taxon>Bacteria</taxon>
        <taxon>Pseudomonadati</taxon>
        <taxon>Bacteroidota</taxon>
        <taxon>Bacteroidia</taxon>
        <taxon>Bacteroidales</taxon>
        <taxon>Bacteroidaceae</taxon>
        <taxon>Phocaeicola</taxon>
    </lineage>
</organism>
<evidence type="ECO:0000256" key="1">
    <source>
        <dbReference type="ARBA" id="ARBA00023015"/>
    </source>
</evidence>
<name>U6R7Q9_9BACT</name>
<protein>
    <recommendedName>
        <fullName evidence="4">HTH araC/xylS-type domain-containing protein</fullName>
    </recommendedName>
</protein>
<dbReference type="InterPro" id="IPR009057">
    <property type="entry name" value="Homeodomain-like_sf"/>
</dbReference>
<dbReference type="GeneID" id="60060463"/>
<dbReference type="InterPro" id="IPR018060">
    <property type="entry name" value="HTH_AraC"/>
</dbReference>
<sequence length="165" mass="19923">MDYLFLHRDKRTFTSERQKNLLFRAARLYWEQKYADSEVIPKRKVDCELYKYVLYYLEVRQVFLDPKLSLKKLSEMIETNQTYLSNVVNRYFGCHLKELVNTYRVEYAKELLRSGKCLPEELPQRCGFLSRSAFYAAFKKVTGVSPKRYMKYEKREKLSESIDYV</sequence>
<dbReference type="SMART" id="SM00342">
    <property type="entry name" value="HTH_ARAC"/>
    <property type="match status" value="1"/>
</dbReference>
<evidence type="ECO:0000256" key="3">
    <source>
        <dbReference type="ARBA" id="ARBA00023163"/>
    </source>
</evidence>
<keyword evidence="1" id="KW-0805">Transcription regulation</keyword>
<evidence type="ECO:0000313" key="6">
    <source>
        <dbReference type="Proteomes" id="UP000017831"/>
    </source>
</evidence>
<gene>
    <name evidence="5" type="ORF">HMPREF1534_03720</name>
</gene>
<dbReference type="Proteomes" id="UP000017831">
    <property type="component" value="Unassembled WGS sequence"/>
</dbReference>
<dbReference type="GO" id="GO:0003700">
    <property type="term" value="F:DNA-binding transcription factor activity"/>
    <property type="evidence" value="ECO:0007669"/>
    <property type="project" value="InterPro"/>
</dbReference>
<dbReference type="OrthoDB" id="1046740at2"/>
<dbReference type="SUPFAM" id="SSF46689">
    <property type="entry name" value="Homeodomain-like"/>
    <property type="match status" value="1"/>
</dbReference>
<dbReference type="AlphaFoldDB" id="U6R7Q9"/>
<dbReference type="PANTHER" id="PTHR43280">
    <property type="entry name" value="ARAC-FAMILY TRANSCRIPTIONAL REGULATOR"/>
    <property type="match status" value="1"/>
</dbReference>
<dbReference type="eggNOG" id="COG2207">
    <property type="taxonomic scope" value="Bacteria"/>
</dbReference>
<dbReference type="PROSITE" id="PS01124">
    <property type="entry name" value="HTH_ARAC_FAMILY_2"/>
    <property type="match status" value="1"/>
</dbReference>
<accession>U6R7Q9</accession>
<dbReference type="RefSeq" id="WP_005944927.1">
    <property type="nucleotide sequence ID" value="NZ_KB905475.1"/>
</dbReference>
<dbReference type="STRING" id="1121098.HMPREF1534_03720"/>
<comment type="caution">
    <text evidence="5">The sequence shown here is derived from an EMBL/GenBank/DDBJ whole genome shotgun (WGS) entry which is preliminary data.</text>
</comment>
<dbReference type="EMBL" id="AQHY01000040">
    <property type="protein sequence ID" value="EOA52294.1"/>
    <property type="molecule type" value="Genomic_DNA"/>
</dbReference>
<keyword evidence="2" id="KW-0238">DNA-binding</keyword>